<keyword evidence="4" id="KW-0597">Phosphoprotein</keyword>
<feature type="domain" description="HTH araC/xylS-type" evidence="5">
    <location>
        <begin position="420"/>
        <end position="519"/>
    </location>
</feature>
<dbReference type="PANTHER" id="PTHR43280:SF28">
    <property type="entry name" value="HTH-TYPE TRANSCRIPTIONAL ACTIVATOR RHAS"/>
    <property type="match status" value="1"/>
</dbReference>
<sequence length="529" mass="60582">MIKVVVVEDQHPILRSIIKQIANFSSEVSVIGEATDGLSALERIQKLRPDIVFTDIRMPGIDGLELIENIKKTLPGTIFVIISGHDEFQYARQAMKLGVTEFMLKPIHQKTINEVLSKLAETIHYDRHERKKRILYDTLHVKTISESLTQTTLDYDDDSNAYSYVVMLICAGSYSNFPVDVSHPLCDFWSHIDLPAMISTHWSGYQDIWILDGQAINEQILIWGFKEKKQDNVDPKSLAESVMCILSSFLVPITISVSTKTGSRLADLKIEYQFSRAMLRKNLIFGASSIILSDKSKLAFSRENFTIESIIEPKKLSILLSKKNKALFLKEIEHMLEHMHKEAYKQSAIEKCLKVVAALCENMEINQHDRESDIELEIEELLSFSLNYKALFLALSFTFSRFFSNKSKKDVPGSIEIILDRVDKYLLDHYSENISIHDIAEMVNLNSSHLSREFKKYKGMSPMDFLTHTRIQKAKELILTKSDFKLMEIAGMVGYSNQFYFSKIFKIVTGLSPSEYRVTFTPSNSLPRD</sequence>
<evidence type="ECO:0000256" key="2">
    <source>
        <dbReference type="ARBA" id="ARBA00023125"/>
    </source>
</evidence>
<evidence type="ECO:0000313" key="7">
    <source>
        <dbReference type="EMBL" id="MBP1990160.1"/>
    </source>
</evidence>
<keyword evidence="2" id="KW-0238">DNA-binding</keyword>
<dbReference type="PROSITE" id="PS01124">
    <property type="entry name" value="HTH_ARAC_FAMILY_2"/>
    <property type="match status" value="1"/>
</dbReference>
<organism evidence="7 8">
    <name type="scientific">Paenibacillus eucommiae</name>
    <dbReference type="NCBI Taxonomy" id="1355755"/>
    <lineage>
        <taxon>Bacteria</taxon>
        <taxon>Bacillati</taxon>
        <taxon>Bacillota</taxon>
        <taxon>Bacilli</taxon>
        <taxon>Bacillales</taxon>
        <taxon>Paenibacillaceae</taxon>
        <taxon>Paenibacillus</taxon>
    </lineage>
</organism>
<dbReference type="InterPro" id="IPR009057">
    <property type="entry name" value="Homeodomain-like_sf"/>
</dbReference>
<dbReference type="Gene3D" id="1.10.10.60">
    <property type="entry name" value="Homeodomain-like"/>
    <property type="match status" value="2"/>
</dbReference>
<dbReference type="InterPro" id="IPR001789">
    <property type="entry name" value="Sig_transdc_resp-reg_receiver"/>
</dbReference>
<dbReference type="SMART" id="SM00448">
    <property type="entry name" value="REC"/>
    <property type="match status" value="1"/>
</dbReference>
<dbReference type="SUPFAM" id="SSF52172">
    <property type="entry name" value="CheY-like"/>
    <property type="match status" value="1"/>
</dbReference>
<gene>
    <name evidence="7" type="ORF">J2Z66_001758</name>
</gene>
<evidence type="ECO:0000256" key="1">
    <source>
        <dbReference type="ARBA" id="ARBA00023015"/>
    </source>
</evidence>
<evidence type="ECO:0000256" key="4">
    <source>
        <dbReference type="PROSITE-ProRule" id="PRU00169"/>
    </source>
</evidence>
<dbReference type="InterPro" id="IPR018060">
    <property type="entry name" value="HTH_AraC"/>
</dbReference>
<dbReference type="PANTHER" id="PTHR43280">
    <property type="entry name" value="ARAC-FAMILY TRANSCRIPTIONAL REGULATOR"/>
    <property type="match status" value="1"/>
</dbReference>
<evidence type="ECO:0000313" key="8">
    <source>
        <dbReference type="Proteomes" id="UP001519287"/>
    </source>
</evidence>
<dbReference type="PRINTS" id="PR00032">
    <property type="entry name" value="HTHARAC"/>
</dbReference>
<dbReference type="InterPro" id="IPR011006">
    <property type="entry name" value="CheY-like_superfamily"/>
</dbReference>
<dbReference type="Pfam" id="PF00072">
    <property type="entry name" value="Response_reg"/>
    <property type="match status" value="1"/>
</dbReference>
<dbReference type="Gene3D" id="3.40.50.2300">
    <property type="match status" value="1"/>
</dbReference>
<evidence type="ECO:0000256" key="3">
    <source>
        <dbReference type="ARBA" id="ARBA00023163"/>
    </source>
</evidence>
<dbReference type="Proteomes" id="UP001519287">
    <property type="component" value="Unassembled WGS sequence"/>
</dbReference>
<keyword evidence="8" id="KW-1185">Reference proteome</keyword>
<dbReference type="SUPFAM" id="SSF46689">
    <property type="entry name" value="Homeodomain-like"/>
    <property type="match status" value="2"/>
</dbReference>
<reference evidence="7 8" key="1">
    <citation type="submission" date="2021-03" db="EMBL/GenBank/DDBJ databases">
        <title>Genomic Encyclopedia of Type Strains, Phase IV (KMG-IV): sequencing the most valuable type-strain genomes for metagenomic binning, comparative biology and taxonomic classification.</title>
        <authorList>
            <person name="Goeker M."/>
        </authorList>
    </citation>
    <scope>NUCLEOTIDE SEQUENCE [LARGE SCALE GENOMIC DNA]</scope>
    <source>
        <strain evidence="7 8">DSM 26048</strain>
    </source>
</reference>
<keyword evidence="1" id="KW-0805">Transcription regulation</keyword>
<name>A0ABS4ISQ3_9BACL</name>
<dbReference type="EMBL" id="JAGGLB010000004">
    <property type="protein sequence ID" value="MBP1990160.1"/>
    <property type="molecule type" value="Genomic_DNA"/>
</dbReference>
<feature type="modified residue" description="4-aspartylphosphate" evidence="4">
    <location>
        <position position="55"/>
    </location>
</feature>
<feature type="domain" description="Response regulatory" evidence="6">
    <location>
        <begin position="3"/>
        <end position="120"/>
    </location>
</feature>
<proteinExistence type="predicted"/>
<evidence type="ECO:0000259" key="6">
    <source>
        <dbReference type="PROSITE" id="PS50110"/>
    </source>
</evidence>
<dbReference type="CDD" id="cd17536">
    <property type="entry name" value="REC_YesN-like"/>
    <property type="match status" value="1"/>
</dbReference>
<keyword evidence="3" id="KW-0804">Transcription</keyword>
<comment type="caution">
    <text evidence="7">The sequence shown here is derived from an EMBL/GenBank/DDBJ whole genome shotgun (WGS) entry which is preliminary data.</text>
</comment>
<dbReference type="PROSITE" id="PS50110">
    <property type="entry name" value="RESPONSE_REGULATORY"/>
    <property type="match status" value="1"/>
</dbReference>
<dbReference type="SMART" id="SM00342">
    <property type="entry name" value="HTH_ARAC"/>
    <property type="match status" value="1"/>
</dbReference>
<dbReference type="RefSeq" id="WP_209970955.1">
    <property type="nucleotide sequence ID" value="NZ_JAGGLB010000004.1"/>
</dbReference>
<evidence type="ECO:0000259" key="5">
    <source>
        <dbReference type="PROSITE" id="PS01124"/>
    </source>
</evidence>
<dbReference type="Pfam" id="PF12833">
    <property type="entry name" value="HTH_18"/>
    <property type="match status" value="1"/>
</dbReference>
<accession>A0ABS4ISQ3</accession>
<protein>
    <submittedName>
        <fullName evidence="7">Two-component system response regulator YesN</fullName>
    </submittedName>
</protein>
<dbReference type="InterPro" id="IPR020449">
    <property type="entry name" value="Tscrpt_reg_AraC-type_HTH"/>
</dbReference>